<organism evidence="3 4">
    <name type="scientific">Streptomyces albiaxialis</name>
    <dbReference type="NCBI Taxonomy" id="329523"/>
    <lineage>
        <taxon>Bacteria</taxon>
        <taxon>Bacillati</taxon>
        <taxon>Actinomycetota</taxon>
        <taxon>Actinomycetes</taxon>
        <taxon>Kitasatosporales</taxon>
        <taxon>Streptomycetaceae</taxon>
        <taxon>Streptomyces</taxon>
    </lineage>
</organism>
<dbReference type="InterPro" id="IPR045513">
    <property type="entry name" value="DUF6479"/>
</dbReference>
<keyword evidence="2" id="KW-0472">Membrane</keyword>
<accession>A0ABN2WYK9</accession>
<feature type="region of interest" description="Disordered" evidence="1">
    <location>
        <begin position="44"/>
        <end position="123"/>
    </location>
</feature>
<feature type="compositionally biased region" description="Gly residues" evidence="1">
    <location>
        <begin position="113"/>
        <end position="123"/>
    </location>
</feature>
<dbReference type="Proteomes" id="UP001500016">
    <property type="component" value="Unassembled WGS sequence"/>
</dbReference>
<dbReference type="Pfam" id="PF20087">
    <property type="entry name" value="DUF6479"/>
    <property type="match status" value="1"/>
</dbReference>
<evidence type="ECO:0000313" key="4">
    <source>
        <dbReference type="Proteomes" id="UP001500016"/>
    </source>
</evidence>
<comment type="caution">
    <text evidence="3">The sequence shown here is derived from an EMBL/GenBank/DDBJ whole genome shotgun (WGS) entry which is preliminary data.</text>
</comment>
<keyword evidence="2" id="KW-1133">Transmembrane helix</keyword>
<feature type="transmembrane region" description="Helical" evidence="2">
    <location>
        <begin position="15"/>
        <end position="37"/>
    </location>
</feature>
<dbReference type="EMBL" id="BAAAPE010000025">
    <property type="protein sequence ID" value="GAA2101169.1"/>
    <property type="molecule type" value="Genomic_DNA"/>
</dbReference>
<evidence type="ECO:0000256" key="1">
    <source>
        <dbReference type="SAM" id="MobiDB-lite"/>
    </source>
</evidence>
<reference evidence="3 4" key="1">
    <citation type="journal article" date="2019" name="Int. J. Syst. Evol. Microbiol.">
        <title>The Global Catalogue of Microorganisms (GCM) 10K type strain sequencing project: providing services to taxonomists for standard genome sequencing and annotation.</title>
        <authorList>
            <consortium name="The Broad Institute Genomics Platform"/>
            <consortium name="The Broad Institute Genome Sequencing Center for Infectious Disease"/>
            <person name="Wu L."/>
            <person name="Ma J."/>
        </authorList>
    </citation>
    <scope>NUCLEOTIDE SEQUENCE [LARGE SCALE GENOMIC DNA]</scope>
    <source>
        <strain evidence="3 4">JCM 15478</strain>
    </source>
</reference>
<evidence type="ECO:0000256" key="2">
    <source>
        <dbReference type="SAM" id="Phobius"/>
    </source>
</evidence>
<keyword evidence="4" id="KW-1185">Reference proteome</keyword>
<name>A0ABN2WYK9_9ACTN</name>
<sequence length="123" mass="13224">METYAQDLAVMRDHLVGIVPLLLGIGIVIALIGAVWLGKRIRRREPAPPSPESQPRLPETGPVGEVQESRMPDEMPRDGVRRLPHEGVRDYGSATDDSPEGHGHRRWTPGNSGSFGSGGPGSA</sequence>
<gene>
    <name evidence="3" type="ORF">GCM10009801_74200</name>
</gene>
<evidence type="ECO:0008006" key="5">
    <source>
        <dbReference type="Google" id="ProtNLM"/>
    </source>
</evidence>
<proteinExistence type="predicted"/>
<protein>
    <recommendedName>
        <fullName evidence="5">Secreted protein</fullName>
    </recommendedName>
</protein>
<keyword evidence="2" id="KW-0812">Transmembrane</keyword>
<dbReference type="RefSeq" id="WP_344534734.1">
    <property type="nucleotide sequence ID" value="NZ_BAAAPE010000025.1"/>
</dbReference>
<feature type="compositionally biased region" description="Basic and acidic residues" evidence="1">
    <location>
        <begin position="67"/>
        <end position="89"/>
    </location>
</feature>
<evidence type="ECO:0000313" key="3">
    <source>
        <dbReference type="EMBL" id="GAA2101169.1"/>
    </source>
</evidence>